<organism evidence="1">
    <name type="scientific">Lotus japonicus</name>
    <name type="common">Lotus corniculatus var. japonicus</name>
    <dbReference type="NCBI Taxonomy" id="34305"/>
    <lineage>
        <taxon>Eukaryota</taxon>
        <taxon>Viridiplantae</taxon>
        <taxon>Streptophyta</taxon>
        <taxon>Embryophyta</taxon>
        <taxon>Tracheophyta</taxon>
        <taxon>Spermatophyta</taxon>
        <taxon>Magnoliopsida</taxon>
        <taxon>eudicotyledons</taxon>
        <taxon>Gunneridae</taxon>
        <taxon>Pentapetalae</taxon>
        <taxon>rosids</taxon>
        <taxon>fabids</taxon>
        <taxon>Fabales</taxon>
        <taxon>Fabaceae</taxon>
        <taxon>Papilionoideae</taxon>
        <taxon>50 kb inversion clade</taxon>
        <taxon>NPAAA clade</taxon>
        <taxon>Hologalegina</taxon>
        <taxon>robinioid clade</taxon>
        <taxon>Loteae</taxon>
        <taxon>Lotus</taxon>
    </lineage>
</organism>
<sequence length="14" mass="1495">MSLNSKGNCLMPTV</sequence>
<reference evidence="1" key="1">
    <citation type="submission" date="2012-05" db="EMBL/GenBank/DDBJ databases">
        <authorList>
            <person name="Krishnakumar V."/>
            <person name="Cheung F."/>
            <person name="Xiao Y."/>
            <person name="Chan A."/>
            <person name="Moskal W.A."/>
            <person name="Town C.D."/>
        </authorList>
    </citation>
    <scope>NUCLEOTIDE SEQUENCE</scope>
</reference>
<protein>
    <submittedName>
        <fullName evidence="1">Uncharacterized protein</fullName>
    </submittedName>
</protein>
<proteinExistence type="evidence at transcript level"/>
<accession>I3S686</accession>
<evidence type="ECO:0000313" key="1">
    <source>
        <dbReference type="EMBL" id="AFK35778.1"/>
    </source>
</evidence>
<dbReference type="EMBL" id="BT135983">
    <property type="protein sequence ID" value="AFK35778.1"/>
    <property type="molecule type" value="mRNA"/>
</dbReference>
<name>I3S686_LOTJA</name>